<accession>A0A836D6S7</accession>
<proteinExistence type="predicted"/>
<name>A0A836D6S7_SHEEP</name>
<feature type="region of interest" description="Disordered" evidence="1">
    <location>
        <begin position="1"/>
        <end position="103"/>
    </location>
</feature>
<dbReference type="Proteomes" id="UP000664991">
    <property type="component" value="Unassembled WGS sequence"/>
</dbReference>
<dbReference type="AlphaFoldDB" id="A0A836D6S7"/>
<organism evidence="2 3">
    <name type="scientific">Ovis aries</name>
    <name type="common">Sheep</name>
    <dbReference type="NCBI Taxonomy" id="9940"/>
    <lineage>
        <taxon>Eukaryota</taxon>
        <taxon>Metazoa</taxon>
        <taxon>Chordata</taxon>
        <taxon>Craniata</taxon>
        <taxon>Vertebrata</taxon>
        <taxon>Euteleostomi</taxon>
        <taxon>Mammalia</taxon>
        <taxon>Eutheria</taxon>
        <taxon>Laurasiatheria</taxon>
        <taxon>Artiodactyla</taxon>
        <taxon>Ruminantia</taxon>
        <taxon>Pecora</taxon>
        <taxon>Bovidae</taxon>
        <taxon>Caprinae</taxon>
        <taxon>Ovis</taxon>
    </lineage>
</organism>
<evidence type="ECO:0000256" key="1">
    <source>
        <dbReference type="SAM" id="MobiDB-lite"/>
    </source>
</evidence>
<comment type="caution">
    <text evidence="2">The sequence shown here is derived from an EMBL/GenBank/DDBJ whole genome shotgun (WGS) entry which is preliminary data.</text>
</comment>
<feature type="compositionally biased region" description="Gly residues" evidence="1">
    <location>
        <begin position="87"/>
        <end position="103"/>
    </location>
</feature>
<evidence type="ECO:0000313" key="2">
    <source>
        <dbReference type="EMBL" id="KAG5213575.1"/>
    </source>
</evidence>
<gene>
    <name evidence="2" type="ORF">JEQ12_009361</name>
</gene>
<evidence type="ECO:0000313" key="3">
    <source>
        <dbReference type="Proteomes" id="UP000664991"/>
    </source>
</evidence>
<dbReference type="EMBL" id="JAEMGP010000002">
    <property type="protein sequence ID" value="KAG5213575.1"/>
    <property type="molecule type" value="Genomic_DNA"/>
</dbReference>
<feature type="non-terminal residue" evidence="2">
    <location>
        <position position="1"/>
    </location>
</feature>
<sequence length="103" mass="10391">APHRARRAGPGTVRPWPPPPAPALLHGPRAGSCFPGGCGQAQSSRAHAKAPRLPRGCSVESPGSAPRPRARRRGYSQSRGESKAAAGGAGPALQGGGRVDCSL</sequence>
<reference evidence="2 3" key="1">
    <citation type="submission" date="2020-12" db="EMBL/GenBank/DDBJ databases">
        <title>De novo assembly of Tibetan sheep genome.</title>
        <authorList>
            <person name="Li X."/>
        </authorList>
    </citation>
    <scope>NUCLEOTIDE SEQUENCE [LARGE SCALE GENOMIC DNA]</scope>
    <source>
        <tissue evidence="2">Heart</tissue>
    </source>
</reference>
<protein>
    <submittedName>
        <fullName evidence="2">Uncharacterized protein</fullName>
    </submittedName>
</protein>